<gene>
    <name evidence="2" type="ORF">Acr_01g0014130</name>
</gene>
<sequence length="115" mass="12152">MGLGGAAEAGWFDSGTGGFDSGAEGFNSGNEWFDSSDGWFDSSHGWFDSKGEGCPKVIWDYPGAGGKGSRGKGLSGKNISNQTPNRESKRGRKVIKSLYPAAKRALSSINYPLLL</sequence>
<feature type="region of interest" description="Disordered" evidence="1">
    <location>
        <begin position="65"/>
        <end position="91"/>
    </location>
</feature>
<proteinExistence type="predicted"/>
<name>A0A7J0E530_9ERIC</name>
<evidence type="ECO:0000313" key="2">
    <source>
        <dbReference type="EMBL" id="GFY81604.1"/>
    </source>
</evidence>
<comment type="caution">
    <text evidence="2">The sequence shown here is derived from an EMBL/GenBank/DDBJ whole genome shotgun (WGS) entry which is preliminary data.</text>
</comment>
<dbReference type="Proteomes" id="UP000585474">
    <property type="component" value="Unassembled WGS sequence"/>
</dbReference>
<dbReference type="AlphaFoldDB" id="A0A7J0E530"/>
<keyword evidence="3" id="KW-1185">Reference proteome</keyword>
<reference evidence="2 3" key="1">
    <citation type="submission" date="2019-07" db="EMBL/GenBank/DDBJ databases">
        <title>De Novo Assembly of kiwifruit Actinidia rufa.</title>
        <authorList>
            <person name="Sugita-Konishi S."/>
            <person name="Sato K."/>
            <person name="Mori E."/>
            <person name="Abe Y."/>
            <person name="Kisaki G."/>
            <person name="Hamano K."/>
            <person name="Suezawa K."/>
            <person name="Otani M."/>
            <person name="Fukuda T."/>
            <person name="Manabe T."/>
            <person name="Gomi K."/>
            <person name="Tabuchi M."/>
            <person name="Akimitsu K."/>
            <person name="Kataoka I."/>
        </authorList>
    </citation>
    <scope>NUCLEOTIDE SEQUENCE [LARGE SCALE GENOMIC DNA]</scope>
    <source>
        <strain evidence="3">cv. Fuchu</strain>
    </source>
</reference>
<accession>A0A7J0E530</accession>
<evidence type="ECO:0000313" key="3">
    <source>
        <dbReference type="Proteomes" id="UP000585474"/>
    </source>
</evidence>
<feature type="compositionally biased region" description="Gly residues" evidence="1">
    <location>
        <begin position="65"/>
        <end position="74"/>
    </location>
</feature>
<organism evidence="2 3">
    <name type="scientific">Actinidia rufa</name>
    <dbReference type="NCBI Taxonomy" id="165716"/>
    <lineage>
        <taxon>Eukaryota</taxon>
        <taxon>Viridiplantae</taxon>
        <taxon>Streptophyta</taxon>
        <taxon>Embryophyta</taxon>
        <taxon>Tracheophyta</taxon>
        <taxon>Spermatophyta</taxon>
        <taxon>Magnoliopsida</taxon>
        <taxon>eudicotyledons</taxon>
        <taxon>Gunneridae</taxon>
        <taxon>Pentapetalae</taxon>
        <taxon>asterids</taxon>
        <taxon>Ericales</taxon>
        <taxon>Actinidiaceae</taxon>
        <taxon>Actinidia</taxon>
    </lineage>
</organism>
<protein>
    <submittedName>
        <fullName evidence="2">Uncharacterized protein</fullName>
    </submittedName>
</protein>
<evidence type="ECO:0000256" key="1">
    <source>
        <dbReference type="SAM" id="MobiDB-lite"/>
    </source>
</evidence>
<dbReference type="EMBL" id="BJWL01000001">
    <property type="protein sequence ID" value="GFY81604.1"/>
    <property type="molecule type" value="Genomic_DNA"/>
</dbReference>